<dbReference type="EMBL" id="LJSN01000003">
    <property type="protein sequence ID" value="PNE38188.1"/>
    <property type="molecule type" value="Genomic_DNA"/>
</dbReference>
<dbReference type="InterPro" id="IPR017871">
    <property type="entry name" value="ABC_transporter-like_CS"/>
</dbReference>
<dbReference type="InterPro" id="IPR027417">
    <property type="entry name" value="P-loop_NTPase"/>
</dbReference>
<dbReference type="SUPFAM" id="SSF52540">
    <property type="entry name" value="P-loop containing nucleoside triphosphate hydrolases"/>
    <property type="match status" value="1"/>
</dbReference>
<feature type="domain" description="ABC transporter" evidence="4">
    <location>
        <begin position="3"/>
        <end position="234"/>
    </location>
</feature>
<keyword evidence="3" id="KW-0067">ATP-binding</keyword>
<dbReference type="RefSeq" id="WP_102925659.1">
    <property type="nucleotide sequence ID" value="NZ_LJSN01000003.1"/>
</dbReference>
<keyword evidence="2" id="KW-0547">Nucleotide-binding</keyword>
<dbReference type="Pfam" id="PF00005">
    <property type="entry name" value="ABC_tran"/>
    <property type="match status" value="1"/>
</dbReference>
<dbReference type="AlphaFoldDB" id="A0A2N8PAY6"/>
<evidence type="ECO:0000256" key="2">
    <source>
        <dbReference type="ARBA" id="ARBA00022741"/>
    </source>
</evidence>
<dbReference type="PROSITE" id="PS00211">
    <property type="entry name" value="ABC_TRANSPORTER_1"/>
    <property type="match status" value="1"/>
</dbReference>
<reference evidence="6" key="1">
    <citation type="submission" date="2015-09" db="EMBL/GenBank/DDBJ databases">
        <authorList>
            <person name="Graham D.E."/>
            <person name="Mahan K.M."/>
            <person name="Klingeman D.M."/>
            <person name="Fida T."/>
            <person name="Giannone R.J."/>
            <person name="Hettich R.L."/>
            <person name="Parry R.J."/>
            <person name="Spain J.C."/>
        </authorList>
    </citation>
    <scope>NUCLEOTIDE SEQUENCE [LARGE SCALE GENOMIC DNA]</scope>
    <source>
        <strain evidence="6">JCM 4701</strain>
    </source>
</reference>
<keyword evidence="1" id="KW-0813">Transport</keyword>
<accession>A0A2N8PAY6</accession>
<proteinExistence type="predicted"/>
<dbReference type="InterPro" id="IPR003593">
    <property type="entry name" value="AAA+_ATPase"/>
</dbReference>
<evidence type="ECO:0000259" key="4">
    <source>
        <dbReference type="PROSITE" id="PS50893"/>
    </source>
</evidence>
<dbReference type="PANTHER" id="PTHR42939:SF1">
    <property type="entry name" value="ABC TRANSPORTER ATP-BINDING PROTEIN ALBC-RELATED"/>
    <property type="match status" value="1"/>
</dbReference>
<dbReference type="GO" id="GO:0005524">
    <property type="term" value="F:ATP binding"/>
    <property type="evidence" value="ECO:0007669"/>
    <property type="project" value="UniProtKB-KW"/>
</dbReference>
<evidence type="ECO:0000256" key="1">
    <source>
        <dbReference type="ARBA" id="ARBA00022448"/>
    </source>
</evidence>
<dbReference type="Proteomes" id="UP000236047">
    <property type="component" value="Unassembled WGS sequence"/>
</dbReference>
<gene>
    <name evidence="5" type="ORF">AOB60_29325</name>
</gene>
<comment type="caution">
    <text evidence="5">The sequence shown here is derived from an EMBL/GenBank/DDBJ whole genome shotgun (WGS) entry which is preliminary data.</text>
</comment>
<dbReference type="Gene3D" id="3.40.50.300">
    <property type="entry name" value="P-loop containing nucleotide triphosphate hydrolases"/>
    <property type="match status" value="1"/>
</dbReference>
<dbReference type="InterPro" id="IPR051782">
    <property type="entry name" value="ABC_Transporter_VariousFunc"/>
</dbReference>
<evidence type="ECO:0000256" key="3">
    <source>
        <dbReference type="ARBA" id="ARBA00022840"/>
    </source>
</evidence>
<name>A0A2N8PAY6_STRNR</name>
<dbReference type="PANTHER" id="PTHR42939">
    <property type="entry name" value="ABC TRANSPORTER ATP-BINDING PROTEIN ALBC-RELATED"/>
    <property type="match status" value="1"/>
</dbReference>
<evidence type="ECO:0000313" key="6">
    <source>
        <dbReference type="Proteomes" id="UP000236047"/>
    </source>
</evidence>
<dbReference type="PROSITE" id="PS50893">
    <property type="entry name" value="ABC_TRANSPORTER_2"/>
    <property type="match status" value="1"/>
</dbReference>
<evidence type="ECO:0000313" key="5">
    <source>
        <dbReference type="EMBL" id="PNE38188.1"/>
    </source>
</evidence>
<dbReference type="InterPro" id="IPR003439">
    <property type="entry name" value="ABC_transporter-like_ATP-bd"/>
</dbReference>
<keyword evidence="6" id="KW-1185">Reference proteome</keyword>
<sequence length="247" mass="27063">MSLQFTRCSFQYGRKVPVLDRLDLSIGHRATVLLGPNGAGKSTLMGIAASWINPTEGSVRWRGIDPAKAASRASYRKAVGWLPQNVKPMPGLTVRENVAYVGWLKGMSRSDAWDESRDALERVKLGSLADRRSHQLSGGQLRRMGIAGTLVHSSEIVLLDEPTAGLDPSQRQIFRDLVTQLLADIQVVVSTHQTEDLDAMYDHVVILDQGQVRFEGDTDGFLALSAPGTPEGRRAEAAYTQLIAREV</sequence>
<dbReference type="GO" id="GO:0016887">
    <property type="term" value="F:ATP hydrolysis activity"/>
    <property type="evidence" value="ECO:0007669"/>
    <property type="project" value="InterPro"/>
</dbReference>
<organism evidence="5 6">
    <name type="scientific">Streptomyces noursei</name>
    <name type="common">Streptomyces albulus</name>
    <dbReference type="NCBI Taxonomy" id="1971"/>
    <lineage>
        <taxon>Bacteria</taxon>
        <taxon>Bacillati</taxon>
        <taxon>Actinomycetota</taxon>
        <taxon>Actinomycetes</taxon>
        <taxon>Kitasatosporales</taxon>
        <taxon>Streptomycetaceae</taxon>
        <taxon>Streptomyces</taxon>
    </lineage>
</organism>
<dbReference type="SMART" id="SM00382">
    <property type="entry name" value="AAA"/>
    <property type="match status" value="1"/>
</dbReference>
<protein>
    <submittedName>
        <fullName evidence="5">ABC transporter</fullName>
    </submittedName>
</protein>